<feature type="binding site" evidence="6">
    <location>
        <position position="116"/>
    </location>
    <ligand>
        <name>FAD</name>
        <dbReference type="ChEBI" id="CHEBI:57692"/>
    </ligand>
</feature>
<evidence type="ECO:0000256" key="1">
    <source>
        <dbReference type="ARBA" id="ARBA00001974"/>
    </source>
</evidence>
<evidence type="ECO:0000256" key="4">
    <source>
        <dbReference type="ARBA" id="ARBA00022827"/>
    </source>
</evidence>
<dbReference type="GO" id="GO:0050660">
    <property type="term" value="F:flavin adenine dinucleotide binding"/>
    <property type="evidence" value="ECO:0007669"/>
    <property type="project" value="InterPro"/>
</dbReference>
<name>A0A2G8RY00_9APHY</name>
<keyword evidence="3" id="KW-0285">Flavoprotein</keyword>
<dbReference type="EMBL" id="AYKW01000045">
    <property type="protein sequence ID" value="PIL26393.1"/>
    <property type="molecule type" value="Genomic_DNA"/>
</dbReference>
<dbReference type="PANTHER" id="PTHR11552">
    <property type="entry name" value="GLUCOSE-METHANOL-CHOLINE GMC OXIDOREDUCTASE"/>
    <property type="match status" value="1"/>
</dbReference>
<reference evidence="8 9" key="1">
    <citation type="journal article" date="2015" name="Sci. Rep.">
        <title>Chromosome-level genome map provides insights into diverse defense mechanisms in the medicinal fungus Ganoderma sinense.</title>
        <authorList>
            <person name="Zhu Y."/>
            <person name="Xu J."/>
            <person name="Sun C."/>
            <person name="Zhou S."/>
            <person name="Xu H."/>
            <person name="Nelson D.R."/>
            <person name="Qian J."/>
            <person name="Song J."/>
            <person name="Luo H."/>
            <person name="Xiang L."/>
            <person name="Li Y."/>
            <person name="Xu Z."/>
            <person name="Ji A."/>
            <person name="Wang L."/>
            <person name="Lu S."/>
            <person name="Hayward A."/>
            <person name="Sun W."/>
            <person name="Li X."/>
            <person name="Schwartz D.C."/>
            <person name="Wang Y."/>
            <person name="Chen S."/>
        </authorList>
    </citation>
    <scope>NUCLEOTIDE SEQUENCE [LARGE SCALE GENOMIC DNA]</scope>
    <source>
        <strain evidence="8 9">ZZ0214-1</strain>
    </source>
</reference>
<comment type="similarity">
    <text evidence="2">Belongs to the GMC oxidoreductase family.</text>
</comment>
<dbReference type="InterPro" id="IPR012132">
    <property type="entry name" value="GMC_OxRdtase"/>
</dbReference>
<dbReference type="PROSITE" id="PS00624">
    <property type="entry name" value="GMC_OXRED_2"/>
    <property type="match status" value="1"/>
</dbReference>
<evidence type="ECO:0000256" key="2">
    <source>
        <dbReference type="ARBA" id="ARBA00010790"/>
    </source>
</evidence>
<feature type="active site" description="Proton acceptor" evidence="5">
    <location>
        <position position="610"/>
    </location>
</feature>
<keyword evidence="9" id="KW-1185">Reference proteome</keyword>
<evidence type="ECO:0000256" key="6">
    <source>
        <dbReference type="PIRSR" id="PIRSR000137-2"/>
    </source>
</evidence>
<dbReference type="PANTHER" id="PTHR11552:SF147">
    <property type="entry name" value="CHOLINE DEHYDROGENASE, MITOCHONDRIAL"/>
    <property type="match status" value="1"/>
</dbReference>
<evidence type="ECO:0000256" key="3">
    <source>
        <dbReference type="ARBA" id="ARBA00022630"/>
    </source>
</evidence>
<dbReference type="InterPro" id="IPR036188">
    <property type="entry name" value="FAD/NAD-bd_sf"/>
</dbReference>
<evidence type="ECO:0000313" key="9">
    <source>
        <dbReference type="Proteomes" id="UP000230002"/>
    </source>
</evidence>
<feature type="binding site" evidence="6">
    <location>
        <position position="112"/>
    </location>
    <ligand>
        <name>FAD</name>
        <dbReference type="ChEBI" id="CHEBI:57692"/>
    </ligand>
</feature>
<dbReference type="OrthoDB" id="269227at2759"/>
<protein>
    <recommendedName>
        <fullName evidence="7">Glucose-methanol-choline oxidoreductase N-terminal domain-containing protein</fullName>
    </recommendedName>
</protein>
<dbReference type="InterPro" id="IPR000172">
    <property type="entry name" value="GMC_OxRdtase_N"/>
</dbReference>
<proteinExistence type="inferred from homology"/>
<evidence type="ECO:0000313" key="8">
    <source>
        <dbReference type="EMBL" id="PIL26393.1"/>
    </source>
</evidence>
<evidence type="ECO:0000259" key="7">
    <source>
        <dbReference type="PROSITE" id="PS00624"/>
    </source>
</evidence>
<sequence>MGQVNPRPVPSSPRFIAVAGRLPSGEPEEQYTYDYIIVGGGTAGCVLASRLSENPAMKVLVVEGGKDFYSALPTKIPFSFHNIFGTDLDWDTQTTPQGGLGNRQTYLARGKVLGGTSSTNALIYHRCSPSDFDQWVELGANGWSYKDLDPFVLKHIYPEVPLTSSLIIRRYFLKAEKFHPSPKHPGVNPADHGTSGPWETGFPSETAPINDYVIKACQELGMQNIYDINAGRGSLGVTQLVGTLDSDGQRSSTATAYLTNDVLSRPNLTYVVDTLIQRLVFDTSPGQAPRVVGVEMTMSPDVQIYSCWARGEVILCAGAVGTPQLLMLSGVGPAGELEKLDISVVKDMPAVGRHVIDHVSSGPIRFHTAPGLTYDFLNNCFWGSLASLQWRLFGTGPLSSMVYSSTAFVKSTDPRLPYYTDGRSGAPIDDHSSGPDAPDLELLWAPHTVFTEGADVSSTSAGGVTFEAIALKPESRGRITLKSSDPSDPPNIDPQYLSTENDMNVLVRGVRLILKLAHTDPIASKLHLKPREIDASNPWWPGAADPKKVTDDEIRGMLRHRAKSAWHPVSSARMGRSAEDSVVDANLRVHGIDGLRCVDASVFPTQVSGHPCAVVVAMAEKAADMIKESAASRT</sequence>
<dbReference type="Pfam" id="PF00732">
    <property type="entry name" value="GMC_oxred_N"/>
    <property type="match status" value="1"/>
</dbReference>
<gene>
    <name evidence="8" type="ORF">GSI_12150</name>
</gene>
<dbReference type="GO" id="GO:0016614">
    <property type="term" value="F:oxidoreductase activity, acting on CH-OH group of donors"/>
    <property type="evidence" value="ECO:0007669"/>
    <property type="project" value="InterPro"/>
</dbReference>
<organism evidence="8 9">
    <name type="scientific">Ganoderma sinense ZZ0214-1</name>
    <dbReference type="NCBI Taxonomy" id="1077348"/>
    <lineage>
        <taxon>Eukaryota</taxon>
        <taxon>Fungi</taxon>
        <taxon>Dikarya</taxon>
        <taxon>Basidiomycota</taxon>
        <taxon>Agaricomycotina</taxon>
        <taxon>Agaricomycetes</taxon>
        <taxon>Polyporales</taxon>
        <taxon>Polyporaceae</taxon>
        <taxon>Ganoderma</taxon>
    </lineage>
</organism>
<feature type="active site" description="Proton donor" evidence="5">
    <location>
        <position position="567"/>
    </location>
</feature>
<keyword evidence="4 6" id="KW-0274">FAD</keyword>
<dbReference type="Proteomes" id="UP000230002">
    <property type="component" value="Unassembled WGS sequence"/>
</dbReference>
<dbReference type="Gene3D" id="3.50.50.60">
    <property type="entry name" value="FAD/NAD(P)-binding domain"/>
    <property type="match status" value="1"/>
</dbReference>
<feature type="binding site" evidence="6">
    <location>
        <begin position="566"/>
        <end position="567"/>
    </location>
    <ligand>
        <name>FAD</name>
        <dbReference type="ChEBI" id="CHEBI:57692"/>
    </ligand>
</feature>
<dbReference type="Gene3D" id="3.30.560.10">
    <property type="entry name" value="Glucose Oxidase, domain 3"/>
    <property type="match status" value="1"/>
</dbReference>
<comment type="caution">
    <text evidence="8">The sequence shown here is derived from an EMBL/GenBank/DDBJ whole genome shotgun (WGS) entry which is preliminary data.</text>
</comment>
<dbReference type="STRING" id="1077348.A0A2G8RY00"/>
<dbReference type="SUPFAM" id="SSF51905">
    <property type="entry name" value="FAD/NAD(P)-binding domain"/>
    <property type="match status" value="1"/>
</dbReference>
<dbReference type="AlphaFoldDB" id="A0A2G8RY00"/>
<comment type="cofactor">
    <cofactor evidence="1 6">
        <name>FAD</name>
        <dbReference type="ChEBI" id="CHEBI:57692"/>
    </cofactor>
</comment>
<feature type="domain" description="Glucose-methanol-choline oxidoreductase N-terminal" evidence="7">
    <location>
        <begin position="318"/>
        <end position="332"/>
    </location>
</feature>
<dbReference type="SUPFAM" id="SSF54373">
    <property type="entry name" value="FAD-linked reductases, C-terminal domain"/>
    <property type="match status" value="1"/>
</dbReference>
<dbReference type="InterPro" id="IPR007867">
    <property type="entry name" value="GMC_OxRtase_C"/>
</dbReference>
<accession>A0A2G8RY00</accession>
<evidence type="ECO:0000256" key="5">
    <source>
        <dbReference type="PIRSR" id="PIRSR000137-1"/>
    </source>
</evidence>
<dbReference type="Pfam" id="PF05199">
    <property type="entry name" value="GMC_oxred_C"/>
    <property type="match status" value="1"/>
</dbReference>
<dbReference type="PIRSF" id="PIRSF000137">
    <property type="entry name" value="Alcohol_oxidase"/>
    <property type="match status" value="1"/>
</dbReference>